<dbReference type="SUPFAM" id="SSF50969">
    <property type="entry name" value="YVTN repeat-like/Quinoprotein amine dehydrogenase"/>
    <property type="match status" value="1"/>
</dbReference>
<organism evidence="2 3">
    <name type="scientific">Oceanisphaera avium</name>
    <dbReference type="NCBI Taxonomy" id="1903694"/>
    <lineage>
        <taxon>Bacteria</taxon>
        <taxon>Pseudomonadati</taxon>
        <taxon>Pseudomonadota</taxon>
        <taxon>Gammaproteobacteria</taxon>
        <taxon>Aeromonadales</taxon>
        <taxon>Aeromonadaceae</taxon>
        <taxon>Oceanisphaera</taxon>
    </lineage>
</organism>
<evidence type="ECO:0000313" key="3">
    <source>
        <dbReference type="Proteomes" id="UP000243793"/>
    </source>
</evidence>
<dbReference type="InterPro" id="IPR007788">
    <property type="entry name" value="QCT"/>
</dbReference>
<keyword evidence="3" id="KW-1185">Reference proteome</keyword>
<evidence type="ECO:0008006" key="4">
    <source>
        <dbReference type="Google" id="ProtNLM"/>
    </source>
</evidence>
<dbReference type="EMBL" id="CP021376">
    <property type="protein sequence ID" value="ART81191.1"/>
    <property type="molecule type" value="Genomic_DNA"/>
</dbReference>
<dbReference type="InterPro" id="IPR011044">
    <property type="entry name" value="Quino_amine_DH_bsu"/>
</dbReference>
<evidence type="ECO:0000256" key="1">
    <source>
        <dbReference type="SAM" id="SignalP"/>
    </source>
</evidence>
<dbReference type="GO" id="GO:0016603">
    <property type="term" value="F:glutaminyl-peptide cyclotransferase activity"/>
    <property type="evidence" value="ECO:0007669"/>
    <property type="project" value="InterPro"/>
</dbReference>
<sequence length="258" mass="28934">MLLVHITLLMSLTLPVLANAQLQHLDIKVLAVLAHDNKAFTQGLLFDEGYLYESTGLYGQSSLRKMDAKTGKVLLHRPLARNYFGEGLAQVGEQLIQLTWQEGKALVYDKSNFNLQRVVSYQGEGWGLCYDGEQLWMSDGSDQLQRRDRQSFSLKDTLSITLKGEPLAQLNELACVEGDIYANIWHDQRIVRINSHSGEVEAIIDASTLIAASERSSDPEAVLNGIAYDATEQVFYITGKLWPKIFKVQWQASAELDN</sequence>
<dbReference type="PANTHER" id="PTHR31270:SF1">
    <property type="entry name" value="GLUTAMINYL-PEPTIDE CYCLOTRANSFERASE"/>
    <property type="match status" value="1"/>
</dbReference>
<dbReference type="Proteomes" id="UP000243793">
    <property type="component" value="Chromosome"/>
</dbReference>
<dbReference type="PANTHER" id="PTHR31270">
    <property type="entry name" value="GLUTAMINYL-PEPTIDE CYCLOTRANSFERASE"/>
    <property type="match status" value="1"/>
</dbReference>
<reference evidence="3" key="1">
    <citation type="submission" date="2017-05" db="EMBL/GenBank/DDBJ databases">
        <authorList>
            <person name="Sung H."/>
        </authorList>
    </citation>
    <scope>NUCLEOTIDE SEQUENCE [LARGE SCALE GENOMIC DNA]</scope>
    <source>
        <strain evidence="3">AMac2203</strain>
    </source>
</reference>
<dbReference type="OrthoDB" id="9783700at2"/>
<dbReference type="KEGG" id="ocm:CBP12_12010"/>
<accession>A0A1Y0D0R7</accession>
<feature type="chain" id="PRO_5012033236" description="Glutaminyl-peptide cyclotransferase" evidence="1">
    <location>
        <begin position="21"/>
        <end position="258"/>
    </location>
</feature>
<dbReference type="AlphaFoldDB" id="A0A1Y0D0R7"/>
<evidence type="ECO:0000313" key="2">
    <source>
        <dbReference type="EMBL" id="ART81191.1"/>
    </source>
</evidence>
<gene>
    <name evidence="2" type="ORF">CBP12_12010</name>
</gene>
<protein>
    <recommendedName>
        <fullName evidence="4">Glutaminyl-peptide cyclotransferase</fullName>
    </recommendedName>
</protein>
<proteinExistence type="predicted"/>
<feature type="signal peptide" evidence="1">
    <location>
        <begin position="1"/>
        <end position="20"/>
    </location>
</feature>
<keyword evidence="1" id="KW-0732">Signal</keyword>
<name>A0A1Y0D0R7_9GAMM</name>
<dbReference type="Pfam" id="PF05096">
    <property type="entry name" value="Glu_cyclase_2"/>
    <property type="match status" value="1"/>
</dbReference>